<gene>
    <name evidence="6" type="primary">citG</name>
    <name evidence="7" type="ordered locus">KOX_16595</name>
</gene>
<name>A0A0H3H6V5_KLEM8</name>
<evidence type="ECO:0000256" key="1">
    <source>
        <dbReference type="ARBA" id="ARBA00001210"/>
    </source>
</evidence>
<dbReference type="Gene3D" id="1.10.4200.10">
    <property type="entry name" value="Triphosphoribosyl-dephospho-CoA protein"/>
    <property type="match status" value="1"/>
</dbReference>
<dbReference type="GO" id="GO:0046917">
    <property type="term" value="F:triphosphoribosyl-dephospho-CoA synthase activity"/>
    <property type="evidence" value="ECO:0007669"/>
    <property type="project" value="UniProtKB-UniRule"/>
</dbReference>
<dbReference type="AlphaFoldDB" id="A0A0H3H6V5"/>
<dbReference type="NCBIfam" id="TIGR03125">
    <property type="entry name" value="citrate_citG"/>
    <property type="match status" value="1"/>
</dbReference>
<evidence type="ECO:0000256" key="6">
    <source>
        <dbReference type="HAMAP-Rule" id="MF_00397"/>
    </source>
</evidence>
<dbReference type="GO" id="GO:0051191">
    <property type="term" value="P:prosthetic group biosynthetic process"/>
    <property type="evidence" value="ECO:0007669"/>
    <property type="project" value="TreeGrafter"/>
</dbReference>
<dbReference type="InterPro" id="IPR017551">
    <property type="entry name" value="TriPribosyl-deP-CoA_syn_CitG"/>
</dbReference>
<keyword evidence="4 6" id="KW-0547">Nucleotide-binding</keyword>
<comment type="similarity">
    <text evidence="2 6">Belongs to the CitG/MdcB family.</text>
</comment>
<dbReference type="PANTHER" id="PTHR30201:SF2">
    <property type="entry name" value="2-(5''-TRIPHOSPHORIBOSYL)-3'-DEPHOSPHOCOENZYME-A SYNTHASE"/>
    <property type="match status" value="1"/>
</dbReference>
<accession>A0A0H3H6V5</accession>
<dbReference type="HOGENOM" id="CLU_056179_1_0_6"/>
<sequence>MTIFAVNAERAEQRESIAWLAAEAMYREVRLTPKPGLVDGENNGAHRDMNIALFMASIRAVSPWFPRFFAQGKATADLPAPQTLLAIRPTGLACEQAMFNATGGVNTHKGGIFSLGLLCAAAGRLVKRNQMLSQRNLCEETRAMCAGLVSQELKRKGLAKTKGEHIFQRFGLSGARGEAENGFYTVRQFGLPQWQKARREGVSEQDALLRMLLALMAFNPDTNVVSRGGLSGLQYVHRYAQRVLKIEHLAGEKLRKALRHMDKALIDRNISPGGSADLLAVGWVLSHYPA</sequence>
<dbReference type="RefSeq" id="WP_014228732.1">
    <property type="nucleotide sequence ID" value="NC_016612.1"/>
</dbReference>
<keyword evidence="5 6" id="KW-0067">ATP-binding</keyword>
<dbReference type="Pfam" id="PF01874">
    <property type="entry name" value="CitG"/>
    <property type="match status" value="1"/>
</dbReference>
<keyword evidence="3 6" id="KW-0808">Transferase</keyword>
<protein>
    <recommendedName>
        <fullName evidence="6">Probable 2-(5''-triphosphoribosyl)-3'-dephosphocoenzyme-A synthase</fullName>
        <shortName evidence="6">2-(5''-triphosphoribosyl)-3'-dephospho-CoA synthase</shortName>
        <ecNumber evidence="6">2.4.2.52</ecNumber>
    </recommendedName>
</protein>
<dbReference type="PATRIC" id="fig|1006551.4.peg.3329"/>
<reference evidence="7 8" key="1">
    <citation type="journal article" date="2012" name="J. Bacteriol.">
        <title>Complete genome sequence of Klebsiella oxytoca KCTC 1686, used in production of 2,3-butanediol.</title>
        <authorList>
            <person name="Shin S.H."/>
            <person name="Kim S."/>
            <person name="Kim J.Y."/>
            <person name="Lee S."/>
            <person name="Um Y."/>
            <person name="Oh M.K."/>
            <person name="Kim Y.R."/>
            <person name="Lee J."/>
            <person name="Yang K.S."/>
        </authorList>
    </citation>
    <scope>NUCLEOTIDE SEQUENCE [LARGE SCALE GENOMIC DNA]</scope>
    <source>
        <strain evidence="8">ATCC 8724 / DSM 4798 / JCM 20051 / NBRC 3318 / NRRL B-199 / KCTC 1686</strain>
    </source>
</reference>
<evidence type="ECO:0000313" key="7">
    <source>
        <dbReference type="EMBL" id="AEX05041.1"/>
    </source>
</evidence>
<evidence type="ECO:0000256" key="4">
    <source>
        <dbReference type="ARBA" id="ARBA00022741"/>
    </source>
</evidence>
<dbReference type="GO" id="GO:0005524">
    <property type="term" value="F:ATP binding"/>
    <property type="evidence" value="ECO:0007669"/>
    <property type="project" value="UniProtKB-KW"/>
</dbReference>
<evidence type="ECO:0000256" key="3">
    <source>
        <dbReference type="ARBA" id="ARBA00022679"/>
    </source>
</evidence>
<dbReference type="KEGG" id="kox:KOX_16595"/>
<dbReference type="PANTHER" id="PTHR30201">
    <property type="entry name" value="TRIPHOSPHORIBOSYL-DEPHOSPHO-COA SYNTHASE"/>
    <property type="match status" value="1"/>
</dbReference>
<organism evidence="7 8">
    <name type="scientific">Klebsiella michiganensis (strain ATCC 8724 / DSM 4798 / JCM 20051 / NBRC 3318 / NRRL B-199 / KCTC 1686 / BUCSAV 143 / CCM 1901)</name>
    <dbReference type="NCBI Taxonomy" id="1006551"/>
    <lineage>
        <taxon>Bacteria</taxon>
        <taxon>Pseudomonadati</taxon>
        <taxon>Pseudomonadota</taxon>
        <taxon>Gammaproteobacteria</taxon>
        <taxon>Enterobacterales</taxon>
        <taxon>Enterobacteriaceae</taxon>
        <taxon>Klebsiella/Raoultella group</taxon>
        <taxon>Klebsiella</taxon>
    </lineage>
</organism>
<dbReference type="Proteomes" id="UP000007843">
    <property type="component" value="Chromosome"/>
</dbReference>
<dbReference type="HAMAP" id="MF_00397">
    <property type="entry name" value="CitG"/>
    <property type="match status" value="1"/>
</dbReference>
<comment type="catalytic activity">
    <reaction evidence="1 6">
        <text>3'-dephospho-CoA + ATP = 2'-(5''-triphospho-alpha-D-ribosyl)-3'-dephospho-CoA + adenine</text>
        <dbReference type="Rhea" id="RHEA:15117"/>
        <dbReference type="ChEBI" id="CHEBI:16708"/>
        <dbReference type="ChEBI" id="CHEBI:30616"/>
        <dbReference type="ChEBI" id="CHEBI:57328"/>
        <dbReference type="ChEBI" id="CHEBI:61378"/>
        <dbReference type="EC" id="2.4.2.52"/>
    </reaction>
</comment>
<dbReference type="EMBL" id="CP003218">
    <property type="protein sequence ID" value="AEX05041.1"/>
    <property type="molecule type" value="Genomic_DNA"/>
</dbReference>
<evidence type="ECO:0000256" key="5">
    <source>
        <dbReference type="ARBA" id="ARBA00022840"/>
    </source>
</evidence>
<evidence type="ECO:0000313" key="8">
    <source>
        <dbReference type="Proteomes" id="UP000007843"/>
    </source>
</evidence>
<dbReference type="EC" id="2.4.2.52" evidence="6"/>
<proteinExistence type="inferred from homology"/>
<dbReference type="InterPro" id="IPR002736">
    <property type="entry name" value="CitG"/>
</dbReference>
<evidence type="ECO:0000256" key="2">
    <source>
        <dbReference type="ARBA" id="ARBA00006812"/>
    </source>
</evidence>